<comment type="caution">
    <text evidence="1">The sequence shown here is derived from an EMBL/GenBank/DDBJ whole genome shotgun (WGS) entry which is preliminary data.</text>
</comment>
<reference evidence="1" key="1">
    <citation type="submission" date="2023-04" db="EMBL/GenBank/DDBJ databases">
        <title>A chromosome-level genome assembly of the parasitoid wasp Eretmocerus hayati.</title>
        <authorList>
            <person name="Zhong Y."/>
            <person name="Liu S."/>
            <person name="Liu Y."/>
        </authorList>
    </citation>
    <scope>NUCLEOTIDE SEQUENCE</scope>
    <source>
        <strain evidence="1">ZJU_SS_LIU_2023</strain>
    </source>
</reference>
<sequence>MANSSRQPIRLLQAQMQNTIIVGVIIRSQDSRVIDSTRARYNPGSRAVWNFTLRDHINDFINAAVWGSPEYINRLFTTFQIGSVVEVINAKITERAINDSNEVYVPNVTSPFTLTLNQSSSLIQMHVSPLTERYQSLLRMPTKNPAGAVDLAVVLNNSEAIRNQYVDVIVAVTFVSQTREIITKQGELAKIREFEVGDKSSDQTLSLTLWDSEWIRLADQWVPKQTVLFLADAQVIFNERIKKSALTIVRKTIITENPDIPEAKELRLSFQSKPDMISSSPYAIPNPNTITKQMTIRDITTRVNRAFAEPSDEKLLLLVVVLAVIDDINSDGSDSSLLSTRCAKCKRVVASGNESCMNLECPFGSGIKSPMNVVSLNILINLKDDTGYLVGCRLRGSAAEQALGCTADALKKMNNEQRSKLKERLHKKLCKVRMQIQGPSINYQKPIYNILAIEVTSQDDALYEPFDIDDLDVD</sequence>
<proteinExistence type="predicted"/>
<dbReference type="EMBL" id="CM056742">
    <property type="protein sequence ID" value="KAJ8676555.1"/>
    <property type="molecule type" value="Genomic_DNA"/>
</dbReference>
<dbReference type="Proteomes" id="UP001239111">
    <property type="component" value="Chromosome 2"/>
</dbReference>
<evidence type="ECO:0000313" key="2">
    <source>
        <dbReference type="Proteomes" id="UP001239111"/>
    </source>
</evidence>
<gene>
    <name evidence="1" type="ORF">QAD02_012342</name>
</gene>
<evidence type="ECO:0000313" key="1">
    <source>
        <dbReference type="EMBL" id="KAJ8676555.1"/>
    </source>
</evidence>
<accession>A0ACC2NZ67</accession>
<organism evidence="1 2">
    <name type="scientific">Eretmocerus hayati</name>
    <dbReference type="NCBI Taxonomy" id="131215"/>
    <lineage>
        <taxon>Eukaryota</taxon>
        <taxon>Metazoa</taxon>
        <taxon>Ecdysozoa</taxon>
        <taxon>Arthropoda</taxon>
        <taxon>Hexapoda</taxon>
        <taxon>Insecta</taxon>
        <taxon>Pterygota</taxon>
        <taxon>Neoptera</taxon>
        <taxon>Endopterygota</taxon>
        <taxon>Hymenoptera</taxon>
        <taxon>Apocrita</taxon>
        <taxon>Proctotrupomorpha</taxon>
        <taxon>Chalcidoidea</taxon>
        <taxon>Aphelinidae</taxon>
        <taxon>Aphelininae</taxon>
        <taxon>Eretmocerus</taxon>
    </lineage>
</organism>
<keyword evidence="2" id="KW-1185">Reference proteome</keyword>
<protein>
    <submittedName>
        <fullName evidence="1">Uncharacterized protein</fullName>
    </submittedName>
</protein>
<name>A0ACC2NZ67_9HYME</name>